<organism evidence="1 2">
    <name type="scientific">Coprinopsis cinerea (strain Okayama-7 / 130 / ATCC MYA-4618 / FGSC 9003)</name>
    <name type="common">Inky cap fungus</name>
    <name type="synonym">Hormographiella aspergillata</name>
    <dbReference type="NCBI Taxonomy" id="240176"/>
    <lineage>
        <taxon>Eukaryota</taxon>
        <taxon>Fungi</taxon>
        <taxon>Dikarya</taxon>
        <taxon>Basidiomycota</taxon>
        <taxon>Agaricomycotina</taxon>
        <taxon>Agaricomycetes</taxon>
        <taxon>Agaricomycetidae</taxon>
        <taxon>Agaricales</taxon>
        <taxon>Agaricineae</taxon>
        <taxon>Psathyrellaceae</taxon>
        <taxon>Coprinopsis</taxon>
    </lineage>
</organism>
<dbReference type="HOGENOM" id="CLU_462319_0_0_1"/>
<dbReference type="GeneID" id="6017361"/>
<accession>A8PE22</accession>
<comment type="caution">
    <text evidence="1">The sequence shown here is derived from an EMBL/GenBank/DDBJ whole genome shotgun (WGS) entry which is preliminary data.</text>
</comment>
<reference evidence="1 2" key="1">
    <citation type="journal article" date="2010" name="Proc. Natl. Acad. Sci. U.S.A.">
        <title>Insights into evolution of multicellular fungi from the assembled chromosomes of the mushroom Coprinopsis cinerea (Coprinus cinereus).</title>
        <authorList>
            <person name="Stajich J.E."/>
            <person name="Wilke S.K."/>
            <person name="Ahren D."/>
            <person name="Au C.H."/>
            <person name="Birren B.W."/>
            <person name="Borodovsky M."/>
            <person name="Burns C."/>
            <person name="Canback B."/>
            <person name="Casselton L.A."/>
            <person name="Cheng C.K."/>
            <person name="Deng J."/>
            <person name="Dietrich F.S."/>
            <person name="Fargo D.C."/>
            <person name="Farman M.L."/>
            <person name="Gathman A.C."/>
            <person name="Goldberg J."/>
            <person name="Guigo R."/>
            <person name="Hoegger P.J."/>
            <person name="Hooker J.B."/>
            <person name="Huggins A."/>
            <person name="James T.Y."/>
            <person name="Kamada T."/>
            <person name="Kilaru S."/>
            <person name="Kodira C."/>
            <person name="Kues U."/>
            <person name="Kupfer D."/>
            <person name="Kwan H.S."/>
            <person name="Lomsadze A."/>
            <person name="Li W."/>
            <person name="Lilly W.W."/>
            <person name="Ma L.J."/>
            <person name="Mackey A.J."/>
            <person name="Manning G."/>
            <person name="Martin F."/>
            <person name="Muraguchi H."/>
            <person name="Natvig D.O."/>
            <person name="Palmerini H."/>
            <person name="Ramesh M.A."/>
            <person name="Rehmeyer C.J."/>
            <person name="Roe B.A."/>
            <person name="Shenoy N."/>
            <person name="Stanke M."/>
            <person name="Ter-Hovhannisyan V."/>
            <person name="Tunlid A."/>
            <person name="Velagapudi R."/>
            <person name="Vision T.J."/>
            <person name="Zeng Q."/>
            <person name="Zolan M.E."/>
            <person name="Pukkila P.J."/>
        </authorList>
    </citation>
    <scope>NUCLEOTIDE SEQUENCE [LARGE SCALE GENOMIC DNA]</scope>
    <source>
        <strain evidence="2">Okayama-7 / 130 / ATCC MYA-4618 / FGSC 9003</strain>
    </source>
</reference>
<dbReference type="EMBL" id="AACS02000007">
    <property type="protein sequence ID" value="EAU81118.2"/>
    <property type="molecule type" value="Genomic_DNA"/>
</dbReference>
<name>A8PE22_COPC7</name>
<keyword evidence="2" id="KW-1185">Reference proteome</keyword>
<evidence type="ECO:0000313" key="1">
    <source>
        <dbReference type="EMBL" id="EAU81118.2"/>
    </source>
</evidence>
<sequence length="590" mass="66330">MDVKFKLLAEVAKGSPRHIRRLSEYSTTFEDADVGLVEAVLPFVAGGPSKPLGHYREVFSTPVITDPQALAAINSLKFLSSFCLLADRPGVPFDMDRTSALLASHWSSIQRWVELFVVLDYNLTTWSDFIVRVSLAGSPLQERLMKDPPTVSLAIKIFVACPPRSMSKARALEHHWTVNFMMYSFFVQEDGAQTACEIMTSNINRSEDVILSVFRRLKYIKTTYPNDDECSGNAVHQIRYLYTVINNAFLNTRLLSSVHDSRIASCFRLGAVALWSILASEPPLPTETTIWLDLMQVLNITIAWTFHGEHCPIKSLTTLLGCKLLDLLLLALAHTPVNSLAHREGLAGLELLATCVVYRPIWSRINLPPLNPPLFQKLPLEAMLILQGLRLNLSNARSLWPSAVPMNYYCDFIEVVVAFGIAPRYAKKEIGSLVTSLNARFSNDKRSYMPMSIKFDLLAYLLQYAVSSNAQPTTVTHLAKLASPEHRVIIIDHRSSRSDVTLACLQDYVEHMSEYPSHIVPRLESLLHARFSLREVRLIHGIFNYGSRNAHVFLRTSWRTADRRQPLILLGVCFIHDVIDLGIAPPCTCA</sequence>
<evidence type="ECO:0000313" key="2">
    <source>
        <dbReference type="Proteomes" id="UP000001861"/>
    </source>
</evidence>
<dbReference type="RefSeq" id="XP_001840709.2">
    <property type="nucleotide sequence ID" value="XM_001840657.2"/>
</dbReference>
<gene>
    <name evidence="1" type="ORF">CC1G_09760</name>
</gene>
<dbReference type="Proteomes" id="UP000001861">
    <property type="component" value="Unassembled WGS sequence"/>
</dbReference>
<dbReference type="KEGG" id="cci:CC1G_09760"/>
<protein>
    <submittedName>
        <fullName evidence="1">Uncharacterized protein</fullName>
    </submittedName>
</protein>
<proteinExistence type="predicted"/>
<dbReference type="VEuPathDB" id="FungiDB:CC1G_09760"/>
<dbReference type="AlphaFoldDB" id="A8PE22"/>
<dbReference type="InParanoid" id="A8PE22"/>